<keyword evidence="4" id="KW-0812">Transmembrane</keyword>
<keyword evidence="4" id="KW-1133">Transmembrane helix</keyword>
<dbReference type="SUPFAM" id="SSF48403">
    <property type="entry name" value="Ankyrin repeat"/>
    <property type="match status" value="1"/>
</dbReference>
<protein>
    <submittedName>
        <fullName evidence="5">Uncharacterized protein</fullName>
    </submittedName>
</protein>
<dbReference type="Gene3D" id="1.25.40.20">
    <property type="entry name" value="Ankyrin repeat-containing domain"/>
    <property type="match status" value="1"/>
</dbReference>
<dbReference type="PROSITE" id="PS50297">
    <property type="entry name" value="ANK_REP_REGION"/>
    <property type="match status" value="1"/>
</dbReference>
<evidence type="ECO:0000256" key="3">
    <source>
        <dbReference type="PROSITE-ProRule" id="PRU00023"/>
    </source>
</evidence>
<organism evidence="5 6">
    <name type="scientific">Polarella glacialis</name>
    <name type="common">Dinoflagellate</name>
    <dbReference type="NCBI Taxonomy" id="89957"/>
    <lineage>
        <taxon>Eukaryota</taxon>
        <taxon>Sar</taxon>
        <taxon>Alveolata</taxon>
        <taxon>Dinophyceae</taxon>
        <taxon>Suessiales</taxon>
        <taxon>Suessiaceae</taxon>
        <taxon>Polarella</taxon>
    </lineage>
</organism>
<feature type="non-terminal residue" evidence="5">
    <location>
        <position position="294"/>
    </location>
</feature>
<dbReference type="Proteomes" id="UP000626109">
    <property type="component" value="Unassembled WGS sequence"/>
</dbReference>
<evidence type="ECO:0000256" key="2">
    <source>
        <dbReference type="ARBA" id="ARBA00023043"/>
    </source>
</evidence>
<keyword evidence="4" id="KW-0472">Membrane</keyword>
<evidence type="ECO:0000256" key="1">
    <source>
        <dbReference type="ARBA" id="ARBA00022737"/>
    </source>
</evidence>
<sequence length="294" mass="31490">MLRTPSPPGGGALQESKEIEISNRKIKAAANGHCEALTALIAARADINAAMTDGTTPSWWAAQEGDCGTPTVLIAARADINAADEDGDTPSYMAAQNGHCGVLAILIEANADISAAAMDGWMPPRIAVASPDVFAGFRPKKYFVTRCAGGQSGLHPFGGELAVVGFGMAVPLGVLHFLFFALPAAALFGAAGLCTTWYILQTLHEYPGGLLELMPSTVGRLLNLSPFELLDVLNTTIVMPMYDCIRVFLLVAVDLEEQEREEILLEMSPQFRQNVFQRSVLQLLPRFLQGFLLG</sequence>
<dbReference type="SMART" id="SM00248">
    <property type="entry name" value="ANK"/>
    <property type="match status" value="3"/>
</dbReference>
<comment type="caution">
    <text evidence="5">The sequence shown here is derived from an EMBL/GenBank/DDBJ whole genome shotgun (WGS) entry which is preliminary data.</text>
</comment>
<dbReference type="EMBL" id="CAJNNW010027251">
    <property type="protein sequence ID" value="CAE8690414.1"/>
    <property type="molecule type" value="Genomic_DNA"/>
</dbReference>
<dbReference type="AlphaFoldDB" id="A0A813JVL1"/>
<dbReference type="InterPro" id="IPR036770">
    <property type="entry name" value="Ankyrin_rpt-contain_sf"/>
</dbReference>
<keyword evidence="2 3" id="KW-0040">ANK repeat</keyword>
<feature type="transmembrane region" description="Helical" evidence="4">
    <location>
        <begin position="177"/>
        <end position="200"/>
    </location>
</feature>
<feature type="repeat" description="ANK" evidence="3">
    <location>
        <begin position="86"/>
        <end position="118"/>
    </location>
</feature>
<dbReference type="Pfam" id="PF12796">
    <property type="entry name" value="Ank_2"/>
    <property type="match status" value="1"/>
</dbReference>
<dbReference type="InterPro" id="IPR050776">
    <property type="entry name" value="Ank_Repeat/CDKN_Inhibitor"/>
</dbReference>
<dbReference type="PROSITE" id="PS50088">
    <property type="entry name" value="ANK_REPEAT"/>
    <property type="match status" value="1"/>
</dbReference>
<evidence type="ECO:0000256" key="4">
    <source>
        <dbReference type="SAM" id="Phobius"/>
    </source>
</evidence>
<proteinExistence type="predicted"/>
<evidence type="ECO:0000313" key="5">
    <source>
        <dbReference type="EMBL" id="CAE8690414.1"/>
    </source>
</evidence>
<dbReference type="InterPro" id="IPR002110">
    <property type="entry name" value="Ankyrin_rpt"/>
</dbReference>
<keyword evidence="1" id="KW-0677">Repeat</keyword>
<name>A0A813JVL1_POLGL</name>
<gene>
    <name evidence="5" type="ORF">PGLA2088_LOCUS26942</name>
</gene>
<dbReference type="PANTHER" id="PTHR24201">
    <property type="entry name" value="ANK_REP_REGION DOMAIN-CONTAINING PROTEIN"/>
    <property type="match status" value="1"/>
</dbReference>
<evidence type="ECO:0000313" key="6">
    <source>
        <dbReference type="Proteomes" id="UP000626109"/>
    </source>
</evidence>
<accession>A0A813JVL1</accession>
<reference evidence="5" key="1">
    <citation type="submission" date="2021-02" db="EMBL/GenBank/DDBJ databases">
        <authorList>
            <person name="Dougan E. K."/>
            <person name="Rhodes N."/>
            <person name="Thang M."/>
            <person name="Chan C."/>
        </authorList>
    </citation>
    <scope>NUCLEOTIDE SEQUENCE</scope>
</reference>